<keyword evidence="1" id="KW-0812">Transmembrane</keyword>
<sequence>MSKLVTNDLQRFFATWILIVATVLLVLQIGVTIVKVIFSVETGDVFTTAFDAYSVVMIVFGVMAVYPYLTLLAFHGVTRKNYLKGTIAAAIKTTFLSLLIALVFLGLAYVAKNVFQLPINGTLELGGFGENLLLASVGYYLSSLAIFFIGWTIGLSFYRLGWFGGTIAIIISLFLFGILDYFWENEFLVITINGIDFNNFWESHFFISLTGTLIILVGLFITIRSLTRNIALEL</sequence>
<dbReference type="RefSeq" id="WP_144089050.1">
    <property type="nucleotide sequence ID" value="NZ_VMHE01000016.1"/>
</dbReference>
<organism evidence="2 3">
    <name type="scientific">Allobacillus salarius</name>
    <dbReference type="NCBI Taxonomy" id="1955272"/>
    <lineage>
        <taxon>Bacteria</taxon>
        <taxon>Bacillati</taxon>
        <taxon>Bacillota</taxon>
        <taxon>Bacilli</taxon>
        <taxon>Bacillales</taxon>
        <taxon>Bacillaceae</taxon>
        <taxon>Allobacillus</taxon>
    </lineage>
</organism>
<dbReference type="Proteomes" id="UP000316425">
    <property type="component" value="Unassembled WGS sequence"/>
</dbReference>
<feature type="transmembrane region" description="Helical" evidence="1">
    <location>
        <begin position="86"/>
        <end position="111"/>
    </location>
</feature>
<dbReference type="EMBL" id="VMHE01000016">
    <property type="protein sequence ID" value="TSJ63503.1"/>
    <property type="molecule type" value="Genomic_DNA"/>
</dbReference>
<keyword evidence="3" id="KW-1185">Reference proteome</keyword>
<gene>
    <name evidence="2" type="ORF">FPQ13_09210</name>
</gene>
<dbReference type="OrthoDB" id="2388713at2"/>
<keyword evidence="1" id="KW-0472">Membrane</keyword>
<evidence type="ECO:0000313" key="2">
    <source>
        <dbReference type="EMBL" id="TSJ63503.1"/>
    </source>
</evidence>
<name>A0A556PGK2_9BACI</name>
<dbReference type="AlphaFoldDB" id="A0A556PGK2"/>
<accession>A0A556PGK2</accession>
<comment type="caution">
    <text evidence="2">The sequence shown here is derived from an EMBL/GenBank/DDBJ whole genome shotgun (WGS) entry which is preliminary data.</text>
</comment>
<feature type="transmembrane region" description="Helical" evidence="1">
    <location>
        <begin position="52"/>
        <end position="74"/>
    </location>
</feature>
<feature type="transmembrane region" description="Helical" evidence="1">
    <location>
        <begin position="12"/>
        <end position="40"/>
    </location>
</feature>
<evidence type="ECO:0000256" key="1">
    <source>
        <dbReference type="SAM" id="Phobius"/>
    </source>
</evidence>
<feature type="transmembrane region" description="Helical" evidence="1">
    <location>
        <begin position="203"/>
        <end position="223"/>
    </location>
</feature>
<proteinExistence type="predicted"/>
<evidence type="ECO:0000313" key="3">
    <source>
        <dbReference type="Proteomes" id="UP000316425"/>
    </source>
</evidence>
<reference evidence="2 3" key="1">
    <citation type="submission" date="2019-07" db="EMBL/GenBank/DDBJ databases">
        <title>Allobacillus sp. nov. SKP isolated from shrimp paste of Euphausiacea.</title>
        <authorList>
            <person name="Kanchanasin P."/>
            <person name="Tanasupawat S."/>
            <person name="Shi W."/>
            <person name="Wu L."/>
            <person name="Ma J."/>
        </authorList>
    </citation>
    <scope>NUCLEOTIDE SEQUENCE [LARGE SCALE GENOMIC DNA]</scope>
    <source>
        <strain evidence="2 3">SKP4-8</strain>
    </source>
</reference>
<feature type="transmembrane region" description="Helical" evidence="1">
    <location>
        <begin position="131"/>
        <end position="153"/>
    </location>
</feature>
<keyword evidence="1" id="KW-1133">Transmembrane helix</keyword>
<protein>
    <submittedName>
        <fullName evidence="2">Uncharacterized protein</fullName>
    </submittedName>
</protein>
<feature type="transmembrane region" description="Helical" evidence="1">
    <location>
        <begin position="160"/>
        <end position="183"/>
    </location>
</feature>